<dbReference type="InterPro" id="IPR002035">
    <property type="entry name" value="VWF_A"/>
</dbReference>
<dbReference type="InterPro" id="IPR051266">
    <property type="entry name" value="CLCR"/>
</dbReference>
<dbReference type="AlphaFoldDB" id="A0A8S1YH98"/>
<evidence type="ECO:0000259" key="1">
    <source>
        <dbReference type="PROSITE" id="PS50234"/>
    </source>
</evidence>
<dbReference type="Proteomes" id="UP000683925">
    <property type="component" value="Unassembled WGS sequence"/>
</dbReference>
<reference evidence="2" key="1">
    <citation type="submission" date="2021-01" db="EMBL/GenBank/DDBJ databases">
        <authorList>
            <consortium name="Genoscope - CEA"/>
            <person name="William W."/>
        </authorList>
    </citation>
    <scope>NUCLEOTIDE SEQUENCE</scope>
</reference>
<accession>A0A8S1YH98</accession>
<dbReference type="EMBL" id="CAJJDP010000163">
    <property type="protein sequence ID" value="CAD8213425.1"/>
    <property type="molecule type" value="Genomic_DNA"/>
</dbReference>
<dbReference type="PANTHER" id="PTHR10579:SF43">
    <property type="entry name" value="ZINC FINGER (C3HC4-TYPE RING FINGER) FAMILY PROTEIN"/>
    <property type="match status" value="1"/>
</dbReference>
<organism evidence="2 3">
    <name type="scientific">Paramecium octaurelia</name>
    <dbReference type="NCBI Taxonomy" id="43137"/>
    <lineage>
        <taxon>Eukaryota</taxon>
        <taxon>Sar</taxon>
        <taxon>Alveolata</taxon>
        <taxon>Ciliophora</taxon>
        <taxon>Intramacronucleata</taxon>
        <taxon>Oligohymenophorea</taxon>
        <taxon>Peniculida</taxon>
        <taxon>Parameciidae</taxon>
        <taxon>Paramecium</taxon>
    </lineage>
</organism>
<evidence type="ECO:0000313" key="2">
    <source>
        <dbReference type="EMBL" id="CAD8213425.1"/>
    </source>
</evidence>
<dbReference type="PROSITE" id="PS50234">
    <property type="entry name" value="VWFA"/>
    <property type="match status" value="1"/>
</dbReference>
<sequence>MNNIQAQLQHRHRKVLKVKNRDIRDNSSSNFDYNLQNLLPQKITQNGIKNQNIQMNQNIFKNLDTERNSGVMQYQQMRNVNWDRMSTFKQNNKAQEFMFNNQFHQIGDQFQLSNLLRFQPSLQNTQQNTLPKIKNNLYTDNQSTIKFPDQLQPQMQMLTPQMRMNYKYIQKIPKCDDDEQLIQKQSARLQNKKKYDLQSSIAFEINSLRTSCKVSNYKSEYIPAMISVKTKENQTEMNERTIGIDLICLIDKSASMMGENINMVKISLLLLLDFLGEQDRLQIITFNEHAQRLTPLKCLTEKNKLYFQAVISQISAEGLTKISSATYIAFKQLEEKVYRNNVTSVFLLSDGQDGDALFEISDQIRHVKEVFTISTFGFGDDHDAQMMTSISNLKNGNFYYVKDITLLDEFFAHALGGIVSVIAEQIQISLSLTFSKPLQDLQISKTYGNVWKQRGNVYEINIPQLASGTRKDFVFEIQIPQIYSKIQDQERVVKVLEARLRLKDPQSGEIIQKSAALNLTLFNQEENVSVQEENIDVYSQYMRVKGTEAIDDAKRACEQNNFEDAQKLLDDMMVQLSKKNNKVVQRCAGIIQDLNQAKQATQSTSYNSYGSKQLCQIVVNNNTQGGMNSVFSLDGQQQQQLNPSQYSNLTQQTMLKLVQTKKAKY</sequence>
<gene>
    <name evidence="2" type="ORF">POCTA_138.1.T1610121</name>
</gene>
<dbReference type="SMART" id="SM00327">
    <property type="entry name" value="VWA"/>
    <property type="match status" value="1"/>
</dbReference>
<dbReference type="OrthoDB" id="687730at2759"/>
<dbReference type="PANTHER" id="PTHR10579">
    <property type="entry name" value="CALCIUM-ACTIVATED CHLORIDE CHANNEL REGULATOR"/>
    <property type="match status" value="1"/>
</dbReference>
<proteinExistence type="predicted"/>
<feature type="domain" description="VWFA" evidence="1">
    <location>
        <begin position="245"/>
        <end position="415"/>
    </location>
</feature>
<comment type="caution">
    <text evidence="2">The sequence shown here is derived from an EMBL/GenBank/DDBJ whole genome shotgun (WGS) entry which is preliminary data.</text>
</comment>
<dbReference type="OMA" id="NLTQQTM"/>
<keyword evidence="3" id="KW-1185">Reference proteome</keyword>
<protein>
    <recommendedName>
        <fullName evidence="1">VWFA domain-containing protein</fullName>
    </recommendedName>
</protein>
<name>A0A8S1YH98_PAROT</name>
<evidence type="ECO:0000313" key="3">
    <source>
        <dbReference type="Proteomes" id="UP000683925"/>
    </source>
</evidence>
<dbReference type="Pfam" id="PF00092">
    <property type="entry name" value="VWA"/>
    <property type="match status" value="1"/>
</dbReference>